<evidence type="ECO:0000259" key="1">
    <source>
        <dbReference type="PROSITE" id="PS50056"/>
    </source>
</evidence>
<dbReference type="Pfam" id="PF13350">
    <property type="entry name" value="Y_phosphatase3"/>
    <property type="match status" value="1"/>
</dbReference>
<dbReference type="PROSITE" id="PS50056">
    <property type="entry name" value="TYR_PHOSPHATASE_2"/>
    <property type="match status" value="1"/>
</dbReference>
<dbReference type="SUPFAM" id="SSF52799">
    <property type="entry name" value="(Phosphotyrosine protein) phosphatases II"/>
    <property type="match status" value="1"/>
</dbReference>
<evidence type="ECO:0000313" key="2">
    <source>
        <dbReference type="EMBL" id="KAK7742687.1"/>
    </source>
</evidence>
<dbReference type="InterPro" id="IPR000387">
    <property type="entry name" value="Tyr_Pase_dom"/>
</dbReference>
<dbReference type="Proteomes" id="UP001430848">
    <property type="component" value="Unassembled WGS sequence"/>
</dbReference>
<dbReference type="PANTHER" id="PTHR31126:SF1">
    <property type="entry name" value="TYROSINE SPECIFIC PROTEIN PHOSPHATASES DOMAIN-CONTAINING PROTEIN"/>
    <property type="match status" value="1"/>
</dbReference>
<feature type="domain" description="Tyrosine specific protein phosphatases" evidence="1">
    <location>
        <begin position="159"/>
        <end position="197"/>
    </location>
</feature>
<accession>A0ABR1PQA4</accession>
<proteinExistence type="predicted"/>
<dbReference type="Gene3D" id="3.90.190.10">
    <property type="entry name" value="Protein tyrosine phosphatase superfamily"/>
    <property type="match status" value="1"/>
</dbReference>
<evidence type="ECO:0000313" key="3">
    <source>
        <dbReference type="Proteomes" id="UP001430848"/>
    </source>
</evidence>
<reference evidence="2 3" key="1">
    <citation type="submission" date="2024-02" db="EMBL/GenBank/DDBJ databases">
        <title>De novo assembly and annotation of 12 fungi associated with fruit tree decline syndrome in Ontario, Canada.</title>
        <authorList>
            <person name="Sulman M."/>
            <person name="Ellouze W."/>
            <person name="Ilyukhin E."/>
        </authorList>
    </citation>
    <scope>NUCLEOTIDE SEQUENCE [LARGE SCALE GENOMIC DNA]</scope>
    <source>
        <strain evidence="2 3">M169</strain>
    </source>
</reference>
<dbReference type="EMBL" id="JAKNSF020000001">
    <property type="protein sequence ID" value="KAK7742687.1"/>
    <property type="molecule type" value="Genomic_DNA"/>
</dbReference>
<dbReference type="PANTHER" id="PTHR31126">
    <property type="entry name" value="TYROSINE-PROTEIN PHOSPHATASE"/>
    <property type="match status" value="1"/>
</dbReference>
<protein>
    <recommendedName>
        <fullName evidence="1">Tyrosine specific protein phosphatases domain-containing protein</fullName>
    </recommendedName>
</protein>
<comment type="caution">
    <text evidence="2">The sequence shown here is derived from an EMBL/GenBank/DDBJ whole genome shotgun (WGS) entry which is preliminary data.</text>
</comment>
<dbReference type="InterPro" id="IPR026893">
    <property type="entry name" value="Tyr/Ser_Pase_IphP-type"/>
</dbReference>
<sequence length="310" mass="33808">MAATTTPLPAPPFVDIPGLPNFRDCGGYPVANTKTAASSGDNGDGKTQKIIRRGILFRSSEPSKLTEDGVAILRDTLGITHVFDLRSKPEIERDAKLDGRQPREWDGARRVFAPVFLDEDYSPEAVARRYSHFSSAEGEGFVHVYDRILKSGTDPTGAQPFASVLRHLASPSHAPTPILTHCTAGKDRTGVLCALVLSLCGVPDDVIAHEYSLTDLGLGHRRDEFVESLTRSGPLKGNRAAAERMVGSRPEAMLGTLALIRREYGGVEEFVRGRCGLSDEEVEGIRRNLIIEVGGDQTPVDWEEHQKLLL</sequence>
<dbReference type="InterPro" id="IPR029021">
    <property type="entry name" value="Prot-tyrosine_phosphatase-like"/>
</dbReference>
<gene>
    <name evidence="2" type="ORF">SLS63_000252</name>
</gene>
<name>A0ABR1PQA4_DIAER</name>
<keyword evidence="3" id="KW-1185">Reference proteome</keyword>
<organism evidence="2 3">
    <name type="scientific">Diaporthe eres</name>
    <name type="common">Phomopsis oblonga</name>
    <dbReference type="NCBI Taxonomy" id="83184"/>
    <lineage>
        <taxon>Eukaryota</taxon>
        <taxon>Fungi</taxon>
        <taxon>Dikarya</taxon>
        <taxon>Ascomycota</taxon>
        <taxon>Pezizomycotina</taxon>
        <taxon>Sordariomycetes</taxon>
        <taxon>Sordariomycetidae</taxon>
        <taxon>Diaporthales</taxon>
        <taxon>Diaporthaceae</taxon>
        <taxon>Diaporthe</taxon>
        <taxon>Diaporthe eres species complex</taxon>
    </lineage>
</organism>